<evidence type="ECO:0000313" key="2">
    <source>
        <dbReference type="Proteomes" id="UP000593842"/>
    </source>
</evidence>
<dbReference type="Proteomes" id="UP000593842">
    <property type="component" value="Chromosome"/>
</dbReference>
<dbReference type="RefSeq" id="WP_200765174.1">
    <property type="nucleotide sequence ID" value="NZ_AP024085.1"/>
</dbReference>
<dbReference type="AlphaFoldDB" id="A0A7I8DWU4"/>
<dbReference type="KEGG" id="fit:Fi14EGH31_08240"/>
<sequence length="167" mass="19404">MANNIYHYYVEGDDEKKVIDTLKTSMQLIISGKVDVFNVIERKFTRNQIMRLKQGTIVVLVFDTDTNQVDTLLENILFLQKQPIVKKVICVPQVKNLEDELLRSCNIKQIKELTGSKSNSNYKHDLIQHKNLSNALKTHGFNIEKFWCKDPSYPFDTIKNESLSIKK</sequence>
<gene>
    <name evidence="1" type="ORF">Fi14EGH31_08240</name>
</gene>
<dbReference type="EMBL" id="AP024085">
    <property type="protein sequence ID" value="BCL57112.1"/>
    <property type="molecule type" value="Genomic_DNA"/>
</dbReference>
<organism evidence="1 2">
    <name type="scientific">Faecalibacillus intestinalis</name>
    <dbReference type="NCBI Taxonomy" id="1982626"/>
    <lineage>
        <taxon>Bacteria</taxon>
        <taxon>Bacillati</taxon>
        <taxon>Bacillota</taxon>
        <taxon>Erysipelotrichia</taxon>
        <taxon>Erysipelotrichales</taxon>
        <taxon>Coprobacillaceae</taxon>
        <taxon>Faecalibacillus</taxon>
    </lineage>
</organism>
<proteinExistence type="predicted"/>
<accession>A0A7I8DWU4</accession>
<reference evidence="2" key="1">
    <citation type="submission" date="2020-09" db="EMBL/GenBank/DDBJ databases">
        <title>Complete genome sequencing of Faecalibacillus intestinalis strain 14EGH31.</title>
        <authorList>
            <person name="Sakamoto M."/>
            <person name="Murakami T."/>
            <person name="Mori H."/>
        </authorList>
    </citation>
    <scope>NUCLEOTIDE SEQUENCE [LARGE SCALE GENOMIC DNA]</scope>
    <source>
        <strain evidence="2">14EGH31</strain>
    </source>
</reference>
<protein>
    <submittedName>
        <fullName evidence="1">Uncharacterized protein</fullName>
    </submittedName>
</protein>
<dbReference type="GeneID" id="70579262"/>
<name>A0A7I8DWU4_9FIRM</name>
<evidence type="ECO:0000313" key="1">
    <source>
        <dbReference type="EMBL" id="BCL57112.1"/>
    </source>
</evidence>